<feature type="transmembrane region" description="Helical" evidence="5">
    <location>
        <begin position="6"/>
        <end position="25"/>
    </location>
</feature>
<evidence type="ECO:0000256" key="5">
    <source>
        <dbReference type="SAM" id="Phobius"/>
    </source>
</evidence>
<keyword evidence="6" id="KW-0808">Transferase</keyword>
<evidence type="ECO:0000256" key="1">
    <source>
        <dbReference type="ARBA" id="ARBA00004127"/>
    </source>
</evidence>
<evidence type="ECO:0000256" key="3">
    <source>
        <dbReference type="ARBA" id="ARBA00022989"/>
    </source>
</evidence>
<dbReference type="Proteomes" id="UP000572051">
    <property type="component" value="Unassembled WGS sequence"/>
</dbReference>
<dbReference type="GO" id="GO:0008168">
    <property type="term" value="F:methyltransferase activity"/>
    <property type="evidence" value="ECO:0007669"/>
    <property type="project" value="UniProtKB-KW"/>
</dbReference>
<dbReference type="Pfam" id="PF04191">
    <property type="entry name" value="PEMT"/>
    <property type="match status" value="1"/>
</dbReference>
<dbReference type="GO" id="GO:0032259">
    <property type="term" value="P:methylation"/>
    <property type="evidence" value="ECO:0007669"/>
    <property type="project" value="UniProtKB-KW"/>
</dbReference>
<keyword evidence="3 5" id="KW-1133">Transmembrane helix</keyword>
<dbReference type="AlphaFoldDB" id="A0A7Z0J8T3"/>
<feature type="transmembrane region" description="Helical" evidence="5">
    <location>
        <begin position="135"/>
        <end position="160"/>
    </location>
</feature>
<comment type="caution">
    <text evidence="6">The sequence shown here is derived from an EMBL/GenBank/DDBJ whole genome shotgun (WGS) entry which is preliminary data.</text>
</comment>
<feature type="transmembrane region" description="Helical" evidence="5">
    <location>
        <begin position="45"/>
        <end position="67"/>
    </location>
</feature>
<dbReference type="Gene3D" id="1.20.120.1630">
    <property type="match status" value="1"/>
</dbReference>
<dbReference type="RefSeq" id="WP_179820503.1">
    <property type="nucleotide sequence ID" value="NZ_JACCFS010000001.1"/>
</dbReference>
<evidence type="ECO:0000313" key="7">
    <source>
        <dbReference type="Proteomes" id="UP000572051"/>
    </source>
</evidence>
<dbReference type="EMBL" id="JACCFS010000001">
    <property type="protein sequence ID" value="NYJ32610.1"/>
    <property type="molecule type" value="Genomic_DNA"/>
</dbReference>
<evidence type="ECO:0000256" key="2">
    <source>
        <dbReference type="ARBA" id="ARBA00022692"/>
    </source>
</evidence>
<reference evidence="6 7" key="1">
    <citation type="submission" date="2020-07" db="EMBL/GenBank/DDBJ databases">
        <title>Sequencing the genomes of 1000 actinobacteria strains.</title>
        <authorList>
            <person name="Klenk H.-P."/>
        </authorList>
    </citation>
    <scope>NUCLEOTIDE SEQUENCE [LARGE SCALE GENOMIC DNA]</scope>
    <source>
        <strain evidence="6 7">DSM 44442</strain>
    </source>
</reference>
<comment type="subcellular location">
    <subcellularLocation>
        <location evidence="1">Endomembrane system</location>
        <topology evidence="1">Multi-pass membrane protein</topology>
    </subcellularLocation>
</comment>
<organism evidence="6 7">
    <name type="scientific">Nocardiopsis aegyptia</name>
    <dbReference type="NCBI Taxonomy" id="220378"/>
    <lineage>
        <taxon>Bacteria</taxon>
        <taxon>Bacillati</taxon>
        <taxon>Actinomycetota</taxon>
        <taxon>Actinomycetes</taxon>
        <taxon>Streptosporangiales</taxon>
        <taxon>Nocardiopsidaceae</taxon>
        <taxon>Nocardiopsis</taxon>
    </lineage>
</organism>
<evidence type="ECO:0000313" key="6">
    <source>
        <dbReference type="EMBL" id="NYJ32610.1"/>
    </source>
</evidence>
<dbReference type="InterPro" id="IPR007318">
    <property type="entry name" value="Phopholipid_MeTrfase"/>
</dbReference>
<proteinExistence type="predicted"/>
<keyword evidence="4 5" id="KW-0472">Membrane</keyword>
<protein>
    <submittedName>
        <fullName evidence="6">Protein-S-isoprenylcysteine O-methyltransferase Ste14</fullName>
    </submittedName>
</protein>
<keyword evidence="6" id="KW-0489">Methyltransferase</keyword>
<keyword evidence="2 5" id="KW-0812">Transmembrane</keyword>
<evidence type="ECO:0000256" key="4">
    <source>
        <dbReference type="ARBA" id="ARBA00023136"/>
    </source>
</evidence>
<gene>
    <name evidence="6" type="ORF">HNR10_000491</name>
</gene>
<dbReference type="GO" id="GO:0012505">
    <property type="term" value="C:endomembrane system"/>
    <property type="evidence" value="ECO:0007669"/>
    <property type="project" value="UniProtKB-SubCell"/>
</dbReference>
<accession>A0A7Z0J8T3</accession>
<keyword evidence="7" id="KW-1185">Reference proteome</keyword>
<name>A0A7Z0J8T3_9ACTN</name>
<sequence>MALTALVLYLLGLLLAFGMRTLAAWRRTGDTGFRRPDTTAFTASWWGSVLFVGALLLGLAAPVAGLLDLATVAVPTGVGAAGPALMLLGLALVLVSQSVMGASWRVGVDEGERTALVTHSVFALARNPIFTGMGVLLLGQVLAVPSVLSALALLVFAAAVQVQVRAIEEPYLARTHGTAYLRYSARTGRFLPGIGRLAVDDTTTEEPR</sequence>
<feature type="transmembrane region" description="Helical" evidence="5">
    <location>
        <begin position="73"/>
        <end position="95"/>
    </location>
</feature>